<proteinExistence type="predicted"/>
<dbReference type="GO" id="GO:0003676">
    <property type="term" value="F:nucleic acid binding"/>
    <property type="evidence" value="ECO:0007669"/>
    <property type="project" value="InterPro"/>
</dbReference>
<dbReference type="GO" id="GO:0004190">
    <property type="term" value="F:aspartic-type endopeptidase activity"/>
    <property type="evidence" value="ECO:0007669"/>
    <property type="project" value="UniProtKB-KW"/>
</dbReference>
<keyword evidence="2" id="KW-0479">Metal-binding</keyword>
<dbReference type="Proteomes" id="UP000215914">
    <property type="component" value="Chromosome 17"/>
</dbReference>
<feature type="compositionally biased region" description="Low complexity" evidence="5">
    <location>
        <begin position="808"/>
        <end position="823"/>
    </location>
</feature>
<sequence length="1400" mass="156245">MATSNTTETPLHSLLHFIPLKLNSTNYLAWSQQVSLVLTLQKLIGHVDGTTSIPPETVLEADKPVPNPARTEWLTKDQSVCLLLQSSLSEEAMSEIIGISNARQIWLALETAYSHRSTDRMHILRDNLRMLQKGSSSVAEFGRKFKTICDQLAAIGHPVDETDKCHWFLCGLGTTFEHFSTTHRALGTSSFRELLGKAENQETFMTSLHSQNTPQAAFVAQQSRSGNTSRSSSGSSYTNRGRGRGRNSGRGRGKRPSHCQLCRKDGHYANTCPNLASFANQAAPLDANLAQAFQAQCHMTEEYPDWTGDTGASAHMTPSVQDLTNAHSAKPNDFVRFGNGQTLPVTNVGTTSLNKHISLKNVLVVPHLTKRLLSISRLTNDSPVDVLFSNNFFHIQDRKTKEILAKGTCENGLYVLREGNHAFVASYSNHHLKASFERWHERLGHVSFDTISRLHRHGSLFVTSLLPKPNICSPCQLSKSHRLPFGLNNKRSEHALDLIHCDLWGPSPVASSYGYRYYAIFIDDFSRFTWFYPLKQKSEFYDALLIFAPFVQNQLSRKIKTFQSDGGTEFTNHRVQKFFHDHGIHHRLSCPHTPEQNGRAERKHRHITETGLAMLFNSHAPANLWTDAFASATFIINRLPTTLLDFKSPFELLFGHTPTYSTFRVFGCRVFPYLRDYAKHKLSPRSSECIFVGYDAKYKAYRCLDPRSNKVYITRHAQFDEDAYPFSGSIKPVDEATLVFSNFDETLPSIPLPNQPPIIHHSPLAPVQPTATSQPNSDPCPLCSVDSTFTGSVPSTHTTHPPIASHNPLSSAQSPTPPSSSQNPPEPKPPQPTPEPSFAPGPPVPPMPSHTMRTRSKNGIFKPKYFANLCLFSGALHHALLAAHDPRGYKSAAKHSKWVRAMEEELDALHKNKTWVLVPRPSNANIVGSKWIFRTKFKADGSIDRYKARLVAQGFTQVPGLDFSHTFSPVVKASTVRVVLALATIYGWPLRQLDVRNAFLNGNLTETVYMEQPTGFVDSRFPNHVCRLQKALYGLKQAPRAWFQRLSSFLISNGFVCSQADTSLFVFKKGTAIIYLLVYVDDIILTGSDSSLIQTFVTRLHKEFSVKDLGPLGYFLGLEVSHSDTGIFISQAKYAHDILARAGLLDAKPVATPLATTDTFISKGVPFHDPTIYRSLVGALQYLTITRPDLSYAVNQASQHLQAPTISHFQSVKRILRYVKGTITFGLTFSKPATTTLVGYSDADWARCIETRRSTYGYSIYLGGNLVSWSAKKQPTVSRSSCESEYRAMANTAAEIIWLTHLLRELHALPMACPTLLCDNKSAIFLSQNPVSHKRAKHIDIDYHFVRELVSSGHLHTKFVPSNLQVADIFTKSLSRPLFEKFRGLLRVGPPPVRLTGGNS</sequence>
<gene>
    <name evidence="7" type="ORF">HannXRQ_Chr17g0568341</name>
</gene>
<evidence type="ECO:0000256" key="5">
    <source>
        <dbReference type="SAM" id="MobiDB-lite"/>
    </source>
</evidence>
<reference evidence="8" key="1">
    <citation type="journal article" date="2017" name="Nature">
        <title>The sunflower genome provides insights into oil metabolism, flowering and Asterid evolution.</title>
        <authorList>
            <person name="Badouin H."/>
            <person name="Gouzy J."/>
            <person name="Grassa C.J."/>
            <person name="Murat F."/>
            <person name="Staton S.E."/>
            <person name="Cottret L."/>
            <person name="Lelandais-Briere C."/>
            <person name="Owens G.L."/>
            <person name="Carrere S."/>
            <person name="Mayjonade B."/>
            <person name="Legrand L."/>
            <person name="Gill N."/>
            <person name="Kane N.C."/>
            <person name="Bowers J.E."/>
            <person name="Hubner S."/>
            <person name="Bellec A."/>
            <person name="Berard A."/>
            <person name="Berges H."/>
            <person name="Blanchet N."/>
            <person name="Boniface M.C."/>
            <person name="Brunel D."/>
            <person name="Catrice O."/>
            <person name="Chaidir N."/>
            <person name="Claudel C."/>
            <person name="Donnadieu C."/>
            <person name="Faraut T."/>
            <person name="Fievet G."/>
            <person name="Helmstetter N."/>
            <person name="King M."/>
            <person name="Knapp S.J."/>
            <person name="Lai Z."/>
            <person name="Le Paslier M.C."/>
            <person name="Lippi Y."/>
            <person name="Lorenzon L."/>
            <person name="Mandel J.R."/>
            <person name="Marage G."/>
            <person name="Marchand G."/>
            <person name="Marquand E."/>
            <person name="Bret-Mestries E."/>
            <person name="Morien E."/>
            <person name="Nambeesan S."/>
            <person name="Nguyen T."/>
            <person name="Pegot-Espagnet P."/>
            <person name="Pouilly N."/>
            <person name="Raftis F."/>
            <person name="Sallet E."/>
            <person name="Schiex T."/>
            <person name="Thomas J."/>
            <person name="Vandecasteele C."/>
            <person name="Vares D."/>
            <person name="Vear F."/>
            <person name="Vautrin S."/>
            <person name="Crespi M."/>
            <person name="Mangin B."/>
            <person name="Burke J.M."/>
            <person name="Salse J."/>
            <person name="Munos S."/>
            <person name="Vincourt P."/>
            <person name="Rieseberg L.H."/>
            <person name="Langlade N.B."/>
        </authorList>
    </citation>
    <scope>NUCLEOTIDE SEQUENCE [LARGE SCALE GENOMIC DNA]</scope>
    <source>
        <strain evidence="8">cv. SF193</strain>
    </source>
</reference>
<organism evidence="7 8">
    <name type="scientific">Helianthus annuus</name>
    <name type="common">Common sunflower</name>
    <dbReference type="NCBI Taxonomy" id="4232"/>
    <lineage>
        <taxon>Eukaryota</taxon>
        <taxon>Viridiplantae</taxon>
        <taxon>Streptophyta</taxon>
        <taxon>Embryophyta</taxon>
        <taxon>Tracheophyta</taxon>
        <taxon>Spermatophyta</taxon>
        <taxon>Magnoliopsida</taxon>
        <taxon>eudicotyledons</taxon>
        <taxon>Gunneridae</taxon>
        <taxon>Pentapetalae</taxon>
        <taxon>asterids</taxon>
        <taxon>campanulids</taxon>
        <taxon>Asterales</taxon>
        <taxon>Asteraceae</taxon>
        <taxon>Asteroideae</taxon>
        <taxon>Heliantheae alliance</taxon>
        <taxon>Heliantheae</taxon>
        <taxon>Helianthus</taxon>
    </lineage>
</organism>
<dbReference type="PANTHER" id="PTHR42648:SF26">
    <property type="entry name" value="INTEGRASE CATALYTIC DOMAIN-CONTAINING PROTEIN"/>
    <property type="match status" value="1"/>
</dbReference>
<dbReference type="InterPro" id="IPR036397">
    <property type="entry name" value="RNaseH_sf"/>
</dbReference>
<dbReference type="PROSITE" id="PS50994">
    <property type="entry name" value="INTEGRASE"/>
    <property type="match status" value="1"/>
</dbReference>
<keyword evidence="1" id="KW-0645">Protease</keyword>
<dbReference type="InterPro" id="IPR054722">
    <property type="entry name" value="PolX-like_BBD"/>
</dbReference>
<dbReference type="Pfam" id="PF25597">
    <property type="entry name" value="SH3_retrovirus"/>
    <property type="match status" value="1"/>
</dbReference>
<evidence type="ECO:0000256" key="4">
    <source>
        <dbReference type="ARBA" id="ARBA00022801"/>
    </source>
</evidence>
<evidence type="ECO:0000313" key="7">
    <source>
        <dbReference type="EMBL" id="OTF88012.1"/>
    </source>
</evidence>
<evidence type="ECO:0000256" key="2">
    <source>
        <dbReference type="ARBA" id="ARBA00022723"/>
    </source>
</evidence>
<accession>A0A251RUI4</accession>
<keyword evidence="8" id="KW-1185">Reference proteome</keyword>
<feature type="compositionally biased region" description="Pro residues" evidence="5">
    <location>
        <begin position="824"/>
        <end position="848"/>
    </location>
</feature>
<dbReference type="Gene3D" id="3.30.420.10">
    <property type="entry name" value="Ribonuclease H-like superfamily/Ribonuclease H"/>
    <property type="match status" value="1"/>
</dbReference>
<keyword evidence="3" id="KW-0064">Aspartyl protease</keyword>
<evidence type="ECO:0000256" key="1">
    <source>
        <dbReference type="ARBA" id="ARBA00022670"/>
    </source>
</evidence>
<dbReference type="GO" id="GO:0015074">
    <property type="term" value="P:DNA integration"/>
    <property type="evidence" value="ECO:0007669"/>
    <property type="project" value="InterPro"/>
</dbReference>
<dbReference type="InterPro" id="IPR013103">
    <property type="entry name" value="RVT_2"/>
</dbReference>
<dbReference type="SUPFAM" id="SSF56672">
    <property type="entry name" value="DNA/RNA polymerases"/>
    <property type="match status" value="1"/>
</dbReference>
<dbReference type="GO" id="GO:0006508">
    <property type="term" value="P:proteolysis"/>
    <property type="evidence" value="ECO:0007669"/>
    <property type="project" value="UniProtKB-KW"/>
</dbReference>
<dbReference type="Pfam" id="PF00665">
    <property type="entry name" value="rve"/>
    <property type="match status" value="1"/>
</dbReference>
<dbReference type="InterPro" id="IPR043502">
    <property type="entry name" value="DNA/RNA_pol_sf"/>
</dbReference>
<feature type="region of interest" description="Disordered" evidence="5">
    <location>
        <begin position="793"/>
        <end position="855"/>
    </location>
</feature>
<dbReference type="PANTHER" id="PTHR42648">
    <property type="entry name" value="TRANSPOSASE, PUTATIVE-RELATED"/>
    <property type="match status" value="1"/>
</dbReference>
<evidence type="ECO:0000259" key="6">
    <source>
        <dbReference type="PROSITE" id="PS50994"/>
    </source>
</evidence>
<dbReference type="SUPFAM" id="SSF57756">
    <property type="entry name" value="Retrovirus zinc finger-like domains"/>
    <property type="match status" value="1"/>
</dbReference>
<feature type="region of interest" description="Disordered" evidence="5">
    <location>
        <begin position="214"/>
        <end position="258"/>
    </location>
</feature>
<dbReference type="SUPFAM" id="SSF53098">
    <property type="entry name" value="Ribonuclease H-like"/>
    <property type="match status" value="1"/>
</dbReference>
<dbReference type="Pfam" id="PF07727">
    <property type="entry name" value="RVT_2"/>
    <property type="match status" value="1"/>
</dbReference>
<evidence type="ECO:0000256" key="3">
    <source>
        <dbReference type="ARBA" id="ARBA00022750"/>
    </source>
</evidence>
<dbReference type="GO" id="GO:0008270">
    <property type="term" value="F:zinc ion binding"/>
    <property type="evidence" value="ECO:0007669"/>
    <property type="project" value="InterPro"/>
</dbReference>
<keyword evidence="4" id="KW-0378">Hydrolase</keyword>
<dbReference type="FunCoup" id="A0A251RUI4">
    <property type="interactions" value="12"/>
</dbReference>
<dbReference type="CDD" id="cd09272">
    <property type="entry name" value="RNase_HI_RT_Ty1"/>
    <property type="match status" value="1"/>
</dbReference>
<feature type="domain" description="Integrase catalytic" evidence="6">
    <location>
        <begin position="480"/>
        <end position="657"/>
    </location>
</feature>
<feature type="compositionally biased region" description="Low complexity" evidence="5">
    <location>
        <begin position="223"/>
        <end position="240"/>
    </location>
</feature>
<dbReference type="InterPro" id="IPR039537">
    <property type="entry name" value="Retrotran_Ty1/copia-like"/>
</dbReference>
<dbReference type="OMA" id="WTALENT"/>
<dbReference type="Pfam" id="PF14223">
    <property type="entry name" value="Retrotran_gag_2"/>
    <property type="match status" value="1"/>
</dbReference>
<dbReference type="InterPro" id="IPR025724">
    <property type="entry name" value="GAG-pre-integrase_dom"/>
</dbReference>
<evidence type="ECO:0000313" key="8">
    <source>
        <dbReference type="Proteomes" id="UP000215914"/>
    </source>
</evidence>
<dbReference type="InParanoid" id="A0A251RUI4"/>
<dbReference type="InterPro" id="IPR001584">
    <property type="entry name" value="Integrase_cat-core"/>
</dbReference>
<feature type="region of interest" description="Disordered" evidence="5">
    <location>
        <begin position="754"/>
        <end position="779"/>
    </location>
</feature>
<dbReference type="InterPro" id="IPR057670">
    <property type="entry name" value="SH3_retrovirus"/>
</dbReference>
<protein>
    <submittedName>
        <fullName evidence="7">Putative zinc finger, CCHC-type</fullName>
    </submittedName>
</protein>
<feature type="compositionally biased region" description="Basic residues" evidence="5">
    <location>
        <begin position="241"/>
        <end position="257"/>
    </location>
</feature>
<dbReference type="Pfam" id="PF13976">
    <property type="entry name" value="gag_pre-integrs"/>
    <property type="match status" value="1"/>
</dbReference>
<dbReference type="EMBL" id="CM007906">
    <property type="protein sequence ID" value="OTF88012.1"/>
    <property type="molecule type" value="Genomic_DNA"/>
</dbReference>
<dbReference type="InterPro" id="IPR012337">
    <property type="entry name" value="RNaseH-like_sf"/>
</dbReference>
<dbReference type="InterPro" id="IPR036875">
    <property type="entry name" value="Znf_CCHC_sf"/>
</dbReference>
<dbReference type="Pfam" id="PF22936">
    <property type="entry name" value="Pol_BBD"/>
    <property type="match status" value="1"/>
</dbReference>
<name>A0A251RUI4_HELAN</name>